<organism evidence="3 4">
    <name type="scientific">Gossypium anomalum</name>
    <dbReference type="NCBI Taxonomy" id="47600"/>
    <lineage>
        <taxon>Eukaryota</taxon>
        <taxon>Viridiplantae</taxon>
        <taxon>Streptophyta</taxon>
        <taxon>Embryophyta</taxon>
        <taxon>Tracheophyta</taxon>
        <taxon>Spermatophyta</taxon>
        <taxon>Magnoliopsida</taxon>
        <taxon>eudicotyledons</taxon>
        <taxon>Gunneridae</taxon>
        <taxon>Pentapetalae</taxon>
        <taxon>rosids</taxon>
        <taxon>malvids</taxon>
        <taxon>Malvales</taxon>
        <taxon>Malvaceae</taxon>
        <taxon>Malvoideae</taxon>
        <taxon>Gossypium</taxon>
    </lineage>
</organism>
<reference evidence="3 4" key="1">
    <citation type="journal article" date="2021" name="bioRxiv">
        <title>The Gossypium anomalum genome as a resource for cotton improvement and evolutionary analysis of hybrid incompatibility.</title>
        <authorList>
            <person name="Grover C.E."/>
            <person name="Yuan D."/>
            <person name="Arick M.A."/>
            <person name="Miller E.R."/>
            <person name="Hu G."/>
            <person name="Peterson D.G."/>
            <person name="Wendel J.F."/>
            <person name="Udall J.A."/>
        </authorList>
    </citation>
    <scope>NUCLEOTIDE SEQUENCE [LARGE SCALE GENOMIC DNA]</scope>
    <source>
        <strain evidence="3">JFW-Udall</strain>
        <tissue evidence="3">Leaf</tissue>
    </source>
</reference>
<dbReference type="Pfam" id="PF24924">
    <property type="entry name" value="DUF7745"/>
    <property type="match status" value="1"/>
</dbReference>
<dbReference type="EMBL" id="JAHUZN010000003">
    <property type="protein sequence ID" value="KAG8498230.1"/>
    <property type="molecule type" value="Genomic_DNA"/>
</dbReference>
<keyword evidence="1" id="KW-0175">Coiled coil</keyword>
<gene>
    <name evidence="3" type="ORF">CXB51_006638</name>
</gene>
<keyword evidence="4" id="KW-1185">Reference proteome</keyword>
<feature type="domain" description="DUF7745" evidence="2">
    <location>
        <begin position="181"/>
        <end position="328"/>
    </location>
</feature>
<accession>A0A8J6D911</accession>
<feature type="coiled-coil region" evidence="1">
    <location>
        <begin position="390"/>
        <end position="560"/>
    </location>
</feature>
<evidence type="ECO:0000259" key="2">
    <source>
        <dbReference type="Pfam" id="PF24924"/>
    </source>
</evidence>
<dbReference type="Proteomes" id="UP000701853">
    <property type="component" value="Chromosome 3"/>
</dbReference>
<proteinExistence type="predicted"/>
<evidence type="ECO:0000313" key="3">
    <source>
        <dbReference type="EMBL" id="KAG8498230.1"/>
    </source>
</evidence>
<evidence type="ECO:0000313" key="4">
    <source>
        <dbReference type="Proteomes" id="UP000701853"/>
    </source>
</evidence>
<dbReference type="PANTHER" id="PTHR48200">
    <property type="entry name" value="PROTEIN, PUTATIVE-RELATED"/>
    <property type="match status" value="1"/>
</dbReference>
<dbReference type="InterPro" id="IPR056647">
    <property type="entry name" value="DUF7745"/>
</dbReference>
<name>A0A8J6D911_9ROSI</name>
<dbReference type="PANTHER" id="PTHR48200:SF1">
    <property type="entry name" value="AMINOTRANSFERASE-LIKE PLANT MOBILE DOMAIN-CONTAINING PROTEIN"/>
    <property type="match status" value="1"/>
</dbReference>
<protein>
    <recommendedName>
        <fullName evidence="2">DUF7745 domain-containing protein</fullName>
    </recommendedName>
</protein>
<evidence type="ECO:0000256" key="1">
    <source>
        <dbReference type="SAM" id="Coils"/>
    </source>
</evidence>
<comment type="caution">
    <text evidence="3">The sequence shown here is derived from an EMBL/GenBank/DDBJ whole genome shotgun (WGS) entry which is preliminary data.</text>
</comment>
<sequence>MEKGFLDRVEDNAVVRVWSEKTQREKCDSLAEGYESELWDFTRINVTQNDLRELREIWNSWNDEIKQLFYCNYGDLPYLLDIKVDKYLFRALAQFWNPAYSCFTFGGVDLVPTVEEYMALLNCPKIQADRAYSRPVNVPPFFKKLMSITGMSEQWVAARIKQKGDSKCIPWGNLRDLILAHPDLKKRVDVFALIRFGTTPVPAILAETFRSLNACRRAGEGRFIGCAQLLLAWFHSHFWKVDKVSYRVFSKDYSPLRELVATPRRDDISEEKWIAILQNLRVEDVEWRAPWLIPDEILYRCGDFDWVPLAGIWGASGYAPLLVLRQYRSRQFIPATRGLAQCEFSYKDDGYKKKWWGKRVNDNVPKPDQESTQPIEEYLRVAPSELEIIKQDFEKKSSEFGKRIEQLEEEKIRLGLDVDIHKLEADKLRKGKNKAEEDLDSLKTDYKKLQIGKEKTRADQWEKKFHDVRIREDVLKKSLLESQNEKEKLRARVAELERSLHQYRSRNSVIELKASLSRIEELKEEIGKLEAALQDGKIRVELLEANNEHYKEQLFRSQDQIRNRDYVMGEAVAQVREVADHLQTLAVQADVLSLKYESESDRGRNLAWLLRKVKALGIRAKSYM</sequence>
<dbReference type="AlphaFoldDB" id="A0A8J6D911"/>